<name>A0AA42W8J8_9BURK</name>
<dbReference type="PROSITE" id="PS51257">
    <property type="entry name" value="PROKAR_LIPOPROTEIN"/>
    <property type="match status" value="1"/>
</dbReference>
<keyword evidence="2" id="KW-0812">Transmembrane</keyword>
<dbReference type="RefSeq" id="WP_280026086.1">
    <property type="nucleotide sequence ID" value="NZ_JAOCKG010000002.1"/>
</dbReference>
<keyword evidence="2" id="KW-0564">Palmitate</keyword>
<evidence type="ECO:0000313" key="4">
    <source>
        <dbReference type="EMBL" id="MDH2049883.1"/>
    </source>
</evidence>
<dbReference type="Pfam" id="PF02321">
    <property type="entry name" value="OEP"/>
    <property type="match status" value="2"/>
</dbReference>
<dbReference type="GO" id="GO:0015562">
    <property type="term" value="F:efflux transmembrane transporter activity"/>
    <property type="evidence" value="ECO:0007669"/>
    <property type="project" value="InterPro"/>
</dbReference>
<protein>
    <submittedName>
        <fullName evidence="4">Efflux transporter outer membrane subunit</fullName>
    </submittedName>
</protein>
<reference evidence="4" key="1">
    <citation type="submission" date="2022-09" db="EMBL/GenBank/DDBJ databases">
        <title>Intensive care unit water sources are persistently colonized with multi-drug resistant bacteria and are the site of extensive horizontal gene transfer of antibiotic resistance genes.</title>
        <authorList>
            <person name="Diorio-Toth L."/>
        </authorList>
    </citation>
    <scope>NUCLEOTIDE SEQUENCE</scope>
    <source>
        <strain evidence="4">GD03676</strain>
    </source>
</reference>
<dbReference type="EMBL" id="JAOCKG010000002">
    <property type="protein sequence ID" value="MDH2049883.1"/>
    <property type="molecule type" value="Genomic_DNA"/>
</dbReference>
<keyword evidence="2" id="KW-1134">Transmembrane beta strand</keyword>
<dbReference type="InterPro" id="IPR003423">
    <property type="entry name" value="OMP_efflux"/>
</dbReference>
<proteinExistence type="inferred from homology"/>
<dbReference type="NCBIfam" id="TIGR01845">
    <property type="entry name" value="outer_NodT"/>
    <property type="match status" value="1"/>
</dbReference>
<dbReference type="PANTHER" id="PTHR30203">
    <property type="entry name" value="OUTER MEMBRANE CATION EFFLUX PROTEIN"/>
    <property type="match status" value="1"/>
</dbReference>
<comment type="similarity">
    <text evidence="1 2">Belongs to the outer membrane factor (OMF) (TC 1.B.17) family.</text>
</comment>
<dbReference type="AlphaFoldDB" id="A0AA42W8J8"/>
<feature type="signal peptide" evidence="2">
    <location>
        <begin position="1"/>
        <end position="36"/>
    </location>
</feature>
<keyword evidence="2" id="KW-0449">Lipoprotein</keyword>
<comment type="caution">
    <text evidence="4">The sequence shown here is derived from an EMBL/GenBank/DDBJ whole genome shotgun (WGS) entry which is preliminary data.</text>
</comment>
<organism evidence="4 5">
    <name type="scientific">Achromobacter marplatensis</name>
    <dbReference type="NCBI Taxonomy" id="470868"/>
    <lineage>
        <taxon>Bacteria</taxon>
        <taxon>Pseudomonadati</taxon>
        <taxon>Pseudomonadota</taxon>
        <taxon>Betaproteobacteria</taxon>
        <taxon>Burkholderiales</taxon>
        <taxon>Alcaligenaceae</taxon>
        <taxon>Achromobacter</taxon>
    </lineage>
</organism>
<dbReference type="GO" id="GO:0005886">
    <property type="term" value="C:plasma membrane"/>
    <property type="evidence" value="ECO:0007669"/>
    <property type="project" value="UniProtKB-SubCell"/>
</dbReference>
<dbReference type="Proteomes" id="UP001161276">
    <property type="component" value="Unassembled WGS sequence"/>
</dbReference>
<evidence type="ECO:0000256" key="1">
    <source>
        <dbReference type="ARBA" id="ARBA00007613"/>
    </source>
</evidence>
<feature type="chain" id="PRO_5041487177" evidence="2">
    <location>
        <begin position="37"/>
        <end position="514"/>
    </location>
</feature>
<sequence>MPRLARPPFASRPLPRRRAALAVLSLLALVSGCAVGPDFATPAAPDVASYTAPQDAPSASGGQQLQAGVDIPAQWWQLFHSDALDQLVRQALDANPTLEQARASLRQATEDLNAETGGRLLPAVDGNLSAARKKVDPSAYGVPVSELPPPFTLYNASIDVSYTLDVFGANRRTLEGMAAQVDYQAHELQAARMSLAANVVTAAIRQADLSERVAATRELLAAQLQQQDIMRQRLAAGGIAQADLSNQELLVAQTRSTLPPLDKQLAQVTHQLAVYLGQPPAALRVAPLRLADLTLPASIPTGVPSALTRQRPDILAAEALWHKASADVGVATANQYPQFTLTASFGSQRTRVGDLSDGVNVWNLGLGLVQPLFHGGELSARKRSAEAAYDAAAAAYRQTVLDGFRQVADALRAVQTDGEAYQAYDDAWRRATEAERIAQGRYQAGGISHLSLLDSQRQLLQTRIARTEADAARYADTAALLQALGGGWWNEPAAELSAETEPAANPHRLPRQER</sequence>
<keyword evidence="2" id="KW-0732">Signal</keyword>
<evidence type="ECO:0000256" key="2">
    <source>
        <dbReference type="RuleBase" id="RU362097"/>
    </source>
</evidence>
<dbReference type="Gene3D" id="2.20.200.10">
    <property type="entry name" value="Outer membrane efflux proteins (OEP)"/>
    <property type="match status" value="1"/>
</dbReference>
<comment type="subcellular location">
    <subcellularLocation>
        <location evidence="2">Cell membrane</location>
        <topology evidence="2">Lipid-anchor</topology>
    </subcellularLocation>
</comment>
<evidence type="ECO:0000256" key="3">
    <source>
        <dbReference type="SAM" id="MobiDB-lite"/>
    </source>
</evidence>
<dbReference type="Gene3D" id="1.20.1600.10">
    <property type="entry name" value="Outer membrane efflux proteins (OEP)"/>
    <property type="match status" value="1"/>
</dbReference>
<keyword evidence="2" id="KW-0472">Membrane</keyword>
<dbReference type="PANTHER" id="PTHR30203:SF33">
    <property type="entry name" value="BLR4455 PROTEIN"/>
    <property type="match status" value="1"/>
</dbReference>
<evidence type="ECO:0000313" key="5">
    <source>
        <dbReference type="Proteomes" id="UP001161276"/>
    </source>
</evidence>
<feature type="region of interest" description="Disordered" evidence="3">
    <location>
        <begin position="494"/>
        <end position="514"/>
    </location>
</feature>
<gene>
    <name evidence="4" type="ORF">N5K24_05730</name>
</gene>
<dbReference type="InterPro" id="IPR010131">
    <property type="entry name" value="MdtP/NodT-like"/>
</dbReference>
<dbReference type="SUPFAM" id="SSF56954">
    <property type="entry name" value="Outer membrane efflux proteins (OEP)"/>
    <property type="match status" value="1"/>
</dbReference>
<accession>A0AA42W8J8</accession>